<evidence type="ECO:0000313" key="1">
    <source>
        <dbReference type="EMBL" id="KAK7071572.1"/>
    </source>
</evidence>
<comment type="caution">
    <text evidence="1">The sequence shown here is derived from an EMBL/GenBank/DDBJ whole genome shotgun (WGS) entry which is preliminary data.</text>
</comment>
<keyword evidence="2" id="KW-1185">Reference proteome</keyword>
<dbReference type="AlphaFoldDB" id="A0AAN9A6G0"/>
<organism evidence="1 2">
    <name type="scientific">Halocaridina rubra</name>
    <name type="common">Hawaiian red shrimp</name>
    <dbReference type="NCBI Taxonomy" id="373956"/>
    <lineage>
        <taxon>Eukaryota</taxon>
        <taxon>Metazoa</taxon>
        <taxon>Ecdysozoa</taxon>
        <taxon>Arthropoda</taxon>
        <taxon>Crustacea</taxon>
        <taxon>Multicrustacea</taxon>
        <taxon>Malacostraca</taxon>
        <taxon>Eumalacostraca</taxon>
        <taxon>Eucarida</taxon>
        <taxon>Decapoda</taxon>
        <taxon>Pleocyemata</taxon>
        <taxon>Caridea</taxon>
        <taxon>Atyoidea</taxon>
        <taxon>Atyidae</taxon>
        <taxon>Halocaridina</taxon>
    </lineage>
</organism>
<evidence type="ECO:0000313" key="2">
    <source>
        <dbReference type="Proteomes" id="UP001381693"/>
    </source>
</evidence>
<name>A0AAN9A6G0_HALRR</name>
<protein>
    <submittedName>
        <fullName evidence="1">Uncharacterized protein</fullName>
    </submittedName>
</protein>
<reference evidence="1 2" key="1">
    <citation type="submission" date="2023-11" db="EMBL/GenBank/DDBJ databases">
        <title>Halocaridina rubra genome assembly.</title>
        <authorList>
            <person name="Smith C."/>
        </authorList>
    </citation>
    <scope>NUCLEOTIDE SEQUENCE [LARGE SCALE GENOMIC DNA]</scope>
    <source>
        <strain evidence="1">EP-1</strain>
        <tissue evidence="1">Whole</tissue>
    </source>
</reference>
<dbReference type="EMBL" id="JAXCGZ010014251">
    <property type="protein sequence ID" value="KAK7071572.1"/>
    <property type="molecule type" value="Genomic_DNA"/>
</dbReference>
<feature type="non-terminal residue" evidence="1">
    <location>
        <position position="60"/>
    </location>
</feature>
<gene>
    <name evidence="1" type="ORF">SK128_017837</name>
</gene>
<proteinExistence type="predicted"/>
<sequence length="60" mass="6703">MLSFLNTDSNTKAPNHQSDTWWGAHAKAVSAINVSYKSIMDALNYIYANENEKGDTRLQA</sequence>
<dbReference type="Proteomes" id="UP001381693">
    <property type="component" value="Unassembled WGS sequence"/>
</dbReference>
<accession>A0AAN9A6G0</accession>